<dbReference type="RefSeq" id="WP_115998920.1">
    <property type="nucleotide sequence ID" value="NZ_QUOV01000001.1"/>
</dbReference>
<gene>
    <name evidence="6" type="ORF">DXX92_02155</name>
</gene>
<evidence type="ECO:0000313" key="7">
    <source>
        <dbReference type="Proteomes" id="UP000256999"/>
    </source>
</evidence>
<evidence type="ECO:0000256" key="1">
    <source>
        <dbReference type="ARBA" id="ARBA00009437"/>
    </source>
</evidence>
<protein>
    <submittedName>
        <fullName evidence="6">LysR family transcriptional regulator</fullName>
    </submittedName>
</protein>
<dbReference type="InterPro" id="IPR036390">
    <property type="entry name" value="WH_DNA-bd_sf"/>
</dbReference>
<dbReference type="CDD" id="cd08422">
    <property type="entry name" value="PBP2_CrgA_like"/>
    <property type="match status" value="1"/>
</dbReference>
<comment type="caution">
    <text evidence="6">The sequence shown here is derived from an EMBL/GenBank/DDBJ whole genome shotgun (WGS) entry which is preliminary data.</text>
</comment>
<dbReference type="Gene3D" id="1.10.10.10">
    <property type="entry name" value="Winged helix-like DNA-binding domain superfamily/Winged helix DNA-binding domain"/>
    <property type="match status" value="1"/>
</dbReference>
<dbReference type="PANTHER" id="PTHR30537:SF5">
    <property type="entry name" value="HTH-TYPE TRANSCRIPTIONAL ACTIVATOR TTDR-RELATED"/>
    <property type="match status" value="1"/>
</dbReference>
<keyword evidence="4" id="KW-0804">Transcription</keyword>
<keyword evidence="3" id="KW-0238">DNA-binding</keyword>
<dbReference type="InterPro" id="IPR036388">
    <property type="entry name" value="WH-like_DNA-bd_sf"/>
</dbReference>
<dbReference type="SUPFAM" id="SSF46785">
    <property type="entry name" value="Winged helix' DNA-binding domain"/>
    <property type="match status" value="1"/>
</dbReference>
<dbReference type="SUPFAM" id="SSF53850">
    <property type="entry name" value="Periplasmic binding protein-like II"/>
    <property type="match status" value="1"/>
</dbReference>
<dbReference type="Pfam" id="PF00126">
    <property type="entry name" value="HTH_1"/>
    <property type="match status" value="1"/>
</dbReference>
<evidence type="ECO:0000259" key="5">
    <source>
        <dbReference type="PROSITE" id="PS50931"/>
    </source>
</evidence>
<dbReference type="Pfam" id="PF03466">
    <property type="entry name" value="LysR_substrate"/>
    <property type="match status" value="1"/>
</dbReference>
<evidence type="ECO:0000256" key="4">
    <source>
        <dbReference type="ARBA" id="ARBA00023163"/>
    </source>
</evidence>
<dbReference type="Proteomes" id="UP000256999">
    <property type="component" value="Unassembled WGS sequence"/>
</dbReference>
<dbReference type="EMBL" id="QUOV01000001">
    <property type="protein sequence ID" value="REL34243.1"/>
    <property type="molecule type" value="Genomic_DNA"/>
</dbReference>
<comment type="similarity">
    <text evidence="1">Belongs to the LysR transcriptional regulatory family.</text>
</comment>
<dbReference type="InterPro" id="IPR005119">
    <property type="entry name" value="LysR_subst-bd"/>
</dbReference>
<organism evidence="6 7">
    <name type="scientific">Thalassotalea euphylliae</name>
    <dbReference type="NCBI Taxonomy" id="1655234"/>
    <lineage>
        <taxon>Bacteria</taxon>
        <taxon>Pseudomonadati</taxon>
        <taxon>Pseudomonadota</taxon>
        <taxon>Gammaproteobacteria</taxon>
        <taxon>Alteromonadales</taxon>
        <taxon>Colwelliaceae</taxon>
        <taxon>Thalassotalea</taxon>
    </lineage>
</organism>
<dbReference type="OrthoDB" id="9786526at2"/>
<accession>A0A3E0UCC7</accession>
<reference evidence="6 7" key="1">
    <citation type="submission" date="2018-08" db="EMBL/GenBank/DDBJ databases">
        <title>Thalassotalea euphylliae genome.</title>
        <authorList>
            <person name="Summers S."/>
            <person name="Rice S.A."/>
            <person name="Freckelton M.L."/>
            <person name="Nedved B.T."/>
            <person name="Hadfield M.G."/>
        </authorList>
    </citation>
    <scope>NUCLEOTIDE SEQUENCE [LARGE SCALE GENOMIC DNA]</scope>
    <source>
        <strain evidence="6 7">H2</strain>
    </source>
</reference>
<evidence type="ECO:0000256" key="2">
    <source>
        <dbReference type="ARBA" id="ARBA00023015"/>
    </source>
</evidence>
<name>A0A3E0UCC7_9GAMM</name>
<evidence type="ECO:0000256" key="3">
    <source>
        <dbReference type="ARBA" id="ARBA00023125"/>
    </source>
</evidence>
<dbReference type="GO" id="GO:0003677">
    <property type="term" value="F:DNA binding"/>
    <property type="evidence" value="ECO:0007669"/>
    <property type="project" value="UniProtKB-KW"/>
</dbReference>
<dbReference type="FunFam" id="1.10.10.10:FF:000001">
    <property type="entry name" value="LysR family transcriptional regulator"/>
    <property type="match status" value="1"/>
</dbReference>
<sequence length="316" mass="35275">MTSNSATNSSLSSTANTKLFDGVVVFTQLINSGSFTAAAEATGHSTSYISKEINKLEARLGVRLINRTTRSLGLTPEGKLYYEQCVQLVQDGEQALGLMHQHDMVPRGTLRISCPVALSNDYLQPILSRFMAKYPQVELLLDLNDRKVDVIQDGFDAVIRATHQLEESSLICRKIMSGKAYTVASHDYVQQRGEPQHPDELKHHRCLCYSNLKQPTRWQYLDKEGQTFSVDVNPSMMCNNSDMELAMALDGHGICRLPAFTMQSALDEGKLAILFPDYPQADVDVYVVYPSRKHLSPKVRAFIDMLVDCSSVHSLP</sequence>
<evidence type="ECO:0000313" key="6">
    <source>
        <dbReference type="EMBL" id="REL34243.1"/>
    </source>
</evidence>
<feature type="domain" description="HTH lysR-type" evidence="5">
    <location>
        <begin position="24"/>
        <end position="75"/>
    </location>
</feature>
<dbReference type="GO" id="GO:0003700">
    <property type="term" value="F:DNA-binding transcription factor activity"/>
    <property type="evidence" value="ECO:0007669"/>
    <property type="project" value="InterPro"/>
</dbReference>
<dbReference type="InterPro" id="IPR058163">
    <property type="entry name" value="LysR-type_TF_proteobact-type"/>
</dbReference>
<dbReference type="AlphaFoldDB" id="A0A3E0UCC7"/>
<dbReference type="Gene3D" id="3.40.190.290">
    <property type="match status" value="1"/>
</dbReference>
<keyword evidence="2" id="KW-0805">Transcription regulation</keyword>
<dbReference type="InterPro" id="IPR000847">
    <property type="entry name" value="LysR_HTH_N"/>
</dbReference>
<dbReference type="FunFam" id="3.40.190.290:FF:000001">
    <property type="entry name" value="Transcriptional regulator, LysR family"/>
    <property type="match status" value="1"/>
</dbReference>
<dbReference type="PROSITE" id="PS50931">
    <property type="entry name" value="HTH_LYSR"/>
    <property type="match status" value="1"/>
</dbReference>
<dbReference type="PANTHER" id="PTHR30537">
    <property type="entry name" value="HTH-TYPE TRANSCRIPTIONAL REGULATOR"/>
    <property type="match status" value="1"/>
</dbReference>
<proteinExistence type="inferred from homology"/>